<evidence type="ECO:0000259" key="12">
    <source>
        <dbReference type="PROSITE" id="PS51278"/>
    </source>
</evidence>
<keyword evidence="5 10" id="KW-0067">ATP-binding</keyword>
<evidence type="ECO:0000256" key="9">
    <source>
        <dbReference type="PIRSR" id="PIRSR001589-1"/>
    </source>
</evidence>
<dbReference type="PROSITE" id="PS51278">
    <property type="entry name" value="GATASE_TYPE_2"/>
    <property type="match status" value="1"/>
</dbReference>
<dbReference type="EC" id="6.3.5.4" evidence="3"/>
<dbReference type="Gene3D" id="3.40.50.620">
    <property type="entry name" value="HUPs"/>
    <property type="match status" value="1"/>
</dbReference>
<dbReference type="STRING" id="394193.SAMN04489732_10493"/>
<dbReference type="EMBL" id="FOEF01000004">
    <property type="protein sequence ID" value="SEP15399.1"/>
    <property type="molecule type" value="Genomic_DNA"/>
</dbReference>
<dbReference type="InterPro" id="IPR029055">
    <property type="entry name" value="Ntn_hydrolases_N"/>
</dbReference>
<dbReference type="Gene3D" id="3.60.20.10">
    <property type="entry name" value="Glutamine Phosphoribosylpyrophosphate, subunit 1, domain 1"/>
    <property type="match status" value="1"/>
</dbReference>
<comment type="catalytic activity">
    <reaction evidence="8">
        <text>L-aspartate + L-glutamine + ATP + H2O = L-asparagine + L-glutamate + AMP + diphosphate + H(+)</text>
        <dbReference type="Rhea" id="RHEA:12228"/>
        <dbReference type="ChEBI" id="CHEBI:15377"/>
        <dbReference type="ChEBI" id="CHEBI:15378"/>
        <dbReference type="ChEBI" id="CHEBI:29985"/>
        <dbReference type="ChEBI" id="CHEBI:29991"/>
        <dbReference type="ChEBI" id="CHEBI:30616"/>
        <dbReference type="ChEBI" id="CHEBI:33019"/>
        <dbReference type="ChEBI" id="CHEBI:58048"/>
        <dbReference type="ChEBI" id="CHEBI:58359"/>
        <dbReference type="ChEBI" id="CHEBI:456215"/>
        <dbReference type="EC" id="6.3.5.4"/>
    </reaction>
</comment>
<evidence type="ECO:0000256" key="7">
    <source>
        <dbReference type="ARBA" id="ARBA00022962"/>
    </source>
</evidence>
<evidence type="ECO:0000256" key="10">
    <source>
        <dbReference type="PIRSR" id="PIRSR001589-2"/>
    </source>
</evidence>
<evidence type="ECO:0000256" key="4">
    <source>
        <dbReference type="ARBA" id="ARBA00022741"/>
    </source>
</evidence>
<dbReference type="InterPro" id="IPR014729">
    <property type="entry name" value="Rossmann-like_a/b/a_fold"/>
</dbReference>
<feature type="binding site" evidence="10">
    <location>
        <position position="102"/>
    </location>
    <ligand>
        <name>L-glutamine</name>
        <dbReference type="ChEBI" id="CHEBI:58359"/>
    </ligand>
</feature>
<dbReference type="GO" id="GO:0004066">
    <property type="term" value="F:asparagine synthase (glutamine-hydrolyzing) activity"/>
    <property type="evidence" value="ECO:0007669"/>
    <property type="project" value="UniProtKB-EC"/>
</dbReference>
<dbReference type="Pfam" id="PF13537">
    <property type="entry name" value="GATase_7"/>
    <property type="match status" value="1"/>
</dbReference>
<evidence type="ECO:0000256" key="1">
    <source>
        <dbReference type="ARBA" id="ARBA00005187"/>
    </source>
</evidence>
<evidence type="ECO:0000256" key="8">
    <source>
        <dbReference type="ARBA" id="ARBA00048741"/>
    </source>
</evidence>
<evidence type="ECO:0000256" key="2">
    <source>
        <dbReference type="ARBA" id="ARBA00005752"/>
    </source>
</evidence>
<dbReference type="CDD" id="cd01991">
    <property type="entry name" value="Asn_synthase_B_C"/>
    <property type="match status" value="1"/>
</dbReference>
<gene>
    <name evidence="13" type="ORF">SAMN04489732_10493</name>
</gene>
<accession>A0A1H8VJ44</accession>
<dbReference type="InterPro" id="IPR001962">
    <property type="entry name" value="Asn_synthase"/>
</dbReference>
<feature type="binding site" evidence="10">
    <location>
        <position position="291"/>
    </location>
    <ligand>
        <name>ATP</name>
        <dbReference type="ChEBI" id="CHEBI:30616"/>
    </ligand>
</feature>
<feature type="active site" description="For GATase activity" evidence="9">
    <location>
        <position position="2"/>
    </location>
</feature>
<proteinExistence type="inferred from homology"/>
<dbReference type="PIRSF" id="PIRSF001589">
    <property type="entry name" value="Asn_synthetase_glu-h"/>
    <property type="match status" value="1"/>
</dbReference>
<evidence type="ECO:0000256" key="6">
    <source>
        <dbReference type="ARBA" id="ARBA00022888"/>
    </source>
</evidence>
<comment type="pathway">
    <text evidence="1">Amino-acid biosynthesis; L-asparagine biosynthesis; L-asparagine from L-aspartate (L-Gln route): step 1/1.</text>
</comment>
<feature type="binding site" evidence="10">
    <location>
        <begin position="377"/>
        <end position="378"/>
    </location>
    <ligand>
        <name>ATP</name>
        <dbReference type="ChEBI" id="CHEBI:30616"/>
    </ligand>
</feature>
<evidence type="ECO:0000256" key="11">
    <source>
        <dbReference type="PIRSR" id="PIRSR001589-3"/>
    </source>
</evidence>
<evidence type="ECO:0000313" key="13">
    <source>
        <dbReference type="EMBL" id="SEP15399.1"/>
    </source>
</evidence>
<keyword evidence="9" id="KW-0028">Amino-acid biosynthesis</keyword>
<name>A0A1H8VJ44_9PSEU</name>
<protein>
    <recommendedName>
        <fullName evidence="3">asparagine synthase (glutamine-hydrolyzing)</fullName>
        <ecNumber evidence="3">6.3.5.4</ecNumber>
    </recommendedName>
</protein>
<feature type="binding site" evidence="10">
    <location>
        <position position="261"/>
    </location>
    <ligand>
        <name>ATP</name>
        <dbReference type="ChEBI" id="CHEBI:30616"/>
    </ligand>
</feature>
<dbReference type="PANTHER" id="PTHR43284">
    <property type="entry name" value="ASPARAGINE SYNTHETASE (GLUTAMINE-HYDROLYZING)"/>
    <property type="match status" value="1"/>
</dbReference>
<feature type="site" description="Important for beta-aspartyl-AMP intermediate formation" evidence="11">
    <location>
        <position position="379"/>
    </location>
</feature>
<keyword evidence="7 9" id="KW-0315">Glutamine amidotransferase</keyword>
<keyword evidence="4 10" id="KW-0547">Nucleotide-binding</keyword>
<evidence type="ECO:0000313" key="14">
    <source>
        <dbReference type="Proteomes" id="UP000198582"/>
    </source>
</evidence>
<keyword evidence="14" id="KW-1185">Reference proteome</keyword>
<dbReference type="OrthoDB" id="9763290at2"/>
<dbReference type="InterPro" id="IPR006426">
    <property type="entry name" value="Asn_synth_AEB"/>
</dbReference>
<dbReference type="GO" id="GO:0005524">
    <property type="term" value="F:ATP binding"/>
    <property type="evidence" value="ECO:0007669"/>
    <property type="project" value="UniProtKB-KW"/>
</dbReference>
<dbReference type="InterPro" id="IPR033738">
    <property type="entry name" value="AsnB_N"/>
</dbReference>
<dbReference type="InterPro" id="IPR051786">
    <property type="entry name" value="ASN_synthetase/amidase"/>
</dbReference>
<dbReference type="SUPFAM" id="SSF52402">
    <property type="entry name" value="Adenine nucleotide alpha hydrolases-like"/>
    <property type="match status" value="1"/>
</dbReference>
<dbReference type="SUPFAM" id="SSF56235">
    <property type="entry name" value="N-terminal nucleophile aminohydrolases (Ntn hydrolases)"/>
    <property type="match status" value="1"/>
</dbReference>
<dbReference type="GO" id="GO:0006529">
    <property type="term" value="P:asparagine biosynthetic process"/>
    <property type="evidence" value="ECO:0007669"/>
    <property type="project" value="UniProtKB-KW"/>
</dbReference>
<keyword evidence="6 9" id="KW-0061">Asparagine biosynthesis</keyword>
<comment type="similarity">
    <text evidence="2">Belongs to the asparagine synthetase family.</text>
</comment>
<dbReference type="NCBIfam" id="TIGR01536">
    <property type="entry name" value="asn_synth_AEB"/>
    <property type="match status" value="1"/>
</dbReference>
<dbReference type="GO" id="GO:0005829">
    <property type="term" value="C:cytosol"/>
    <property type="evidence" value="ECO:0007669"/>
    <property type="project" value="TreeGrafter"/>
</dbReference>
<reference evidence="13 14" key="1">
    <citation type="submission" date="2016-10" db="EMBL/GenBank/DDBJ databases">
        <authorList>
            <person name="de Groot N.N."/>
        </authorList>
    </citation>
    <scope>NUCLEOTIDE SEQUENCE [LARGE SCALE GENOMIC DNA]</scope>
    <source>
        <strain evidence="13 14">DSM 44993</strain>
    </source>
</reference>
<evidence type="ECO:0000256" key="3">
    <source>
        <dbReference type="ARBA" id="ARBA00012737"/>
    </source>
</evidence>
<sequence length="615" mass="69335">MCGITGWLSFERDLKTDRAAVAAMTRTMECRGPDAEGTWVDRHVALGHRRLAVIDLDGGAQPMTVETPDGPVVMTYSGEAYNFTELRAELHGRGHRFRTSSDTEVVLRAYLEWGEALVDRLDGMYAFAIWDSRAEKLVMVRDRLGIKPFFFYPTADGVLFGSEAKAILAHPLSKRVIKTDGLREMLNGWNTPGAAIWSGMREVRPGGLVVVDRSGLRERTYWTLEPREHTDDLDTTVAATRELLDDIVGHQLVADVQQCILLSGGLDSSSLTVVAARQLAAQGERVHTYSVDFVGRNESFRPDLMRATPDSPFVHDVADHIGSVHQDIVLPYTSMADWENRKAVISARDFPVGMADVDVPLYMLFKAIREHSTVALSGEGADEVFGGYPWFHVPELANADIYPWMVPVLAEWDDSNAMDMMNPDLMAALDLETYFKESYRDAAAAVESLPAENEQERRMRIMCHLHLTRFLPMLLDRKDRISMAVGLEVRVPYCDHRLVEYIYNTPWSMKTFDGREKSLLRAAAGDLLPASVRDRVKSPFPSTQDERYAGELQQMAKDLADDADHPVFQFTNRAWVDEVVRMDPKEISDSTREALDRTIDIATWVDLYQPEIQLD</sequence>
<dbReference type="PANTHER" id="PTHR43284:SF1">
    <property type="entry name" value="ASPARAGINE SYNTHETASE"/>
    <property type="match status" value="1"/>
</dbReference>
<dbReference type="CDD" id="cd00712">
    <property type="entry name" value="AsnB"/>
    <property type="match status" value="1"/>
</dbReference>
<evidence type="ECO:0000256" key="5">
    <source>
        <dbReference type="ARBA" id="ARBA00022840"/>
    </source>
</evidence>
<dbReference type="RefSeq" id="WP_091616556.1">
    <property type="nucleotide sequence ID" value="NZ_FOEF01000004.1"/>
</dbReference>
<dbReference type="Pfam" id="PF00733">
    <property type="entry name" value="Asn_synthase"/>
    <property type="match status" value="1"/>
</dbReference>
<dbReference type="Proteomes" id="UP000198582">
    <property type="component" value="Unassembled WGS sequence"/>
</dbReference>
<dbReference type="InterPro" id="IPR017932">
    <property type="entry name" value="GATase_2_dom"/>
</dbReference>
<organism evidence="13 14">
    <name type="scientific">Amycolatopsis saalfeldensis</name>
    <dbReference type="NCBI Taxonomy" id="394193"/>
    <lineage>
        <taxon>Bacteria</taxon>
        <taxon>Bacillati</taxon>
        <taxon>Actinomycetota</taxon>
        <taxon>Actinomycetes</taxon>
        <taxon>Pseudonocardiales</taxon>
        <taxon>Pseudonocardiaceae</taxon>
        <taxon>Amycolatopsis</taxon>
    </lineage>
</organism>
<feature type="domain" description="Glutamine amidotransferase type-2" evidence="12">
    <location>
        <begin position="2"/>
        <end position="214"/>
    </location>
</feature>
<dbReference type="AlphaFoldDB" id="A0A1H8VJ44"/>